<name>A0ABV0X2C1_9TELE</name>
<evidence type="ECO:0000313" key="3">
    <source>
        <dbReference type="Proteomes" id="UP001444071"/>
    </source>
</evidence>
<keyword evidence="3" id="KW-1185">Reference proteome</keyword>
<evidence type="ECO:0000313" key="2">
    <source>
        <dbReference type="EMBL" id="MEQ2276026.1"/>
    </source>
</evidence>
<dbReference type="EMBL" id="JAHRIM010083980">
    <property type="protein sequence ID" value="MEQ2276026.1"/>
    <property type="molecule type" value="Genomic_DNA"/>
</dbReference>
<gene>
    <name evidence="2" type="ORF">XENORESO_012605</name>
</gene>
<protein>
    <submittedName>
        <fullName evidence="2">Uncharacterized protein</fullName>
    </submittedName>
</protein>
<feature type="region of interest" description="Disordered" evidence="1">
    <location>
        <begin position="72"/>
        <end position="99"/>
    </location>
</feature>
<organism evidence="2 3">
    <name type="scientific">Xenotaenia resolanae</name>
    <dbReference type="NCBI Taxonomy" id="208358"/>
    <lineage>
        <taxon>Eukaryota</taxon>
        <taxon>Metazoa</taxon>
        <taxon>Chordata</taxon>
        <taxon>Craniata</taxon>
        <taxon>Vertebrata</taxon>
        <taxon>Euteleostomi</taxon>
        <taxon>Actinopterygii</taxon>
        <taxon>Neopterygii</taxon>
        <taxon>Teleostei</taxon>
        <taxon>Neoteleostei</taxon>
        <taxon>Acanthomorphata</taxon>
        <taxon>Ovalentaria</taxon>
        <taxon>Atherinomorphae</taxon>
        <taxon>Cyprinodontiformes</taxon>
        <taxon>Goodeidae</taxon>
        <taxon>Xenotaenia</taxon>
    </lineage>
</organism>
<feature type="compositionally biased region" description="Polar residues" evidence="1">
    <location>
        <begin position="74"/>
        <end position="83"/>
    </location>
</feature>
<evidence type="ECO:0000256" key="1">
    <source>
        <dbReference type="SAM" id="MobiDB-lite"/>
    </source>
</evidence>
<dbReference type="Proteomes" id="UP001444071">
    <property type="component" value="Unassembled WGS sequence"/>
</dbReference>
<sequence length="99" mass="10653">MWLCVLAVCTTSTGEDVQLATVHLMCNQCAVQLLKTPLLQQSGPFIIVEVSPPHDTQVQGLNPEVNKRFGPGGSISSMFPNHSQETEAGRVTPGSQYSI</sequence>
<accession>A0ABV0X2C1</accession>
<reference evidence="2 3" key="1">
    <citation type="submission" date="2021-06" db="EMBL/GenBank/DDBJ databases">
        <authorList>
            <person name="Palmer J.M."/>
        </authorList>
    </citation>
    <scope>NUCLEOTIDE SEQUENCE [LARGE SCALE GENOMIC DNA]</scope>
    <source>
        <strain evidence="2 3">XR_2019</strain>
        <tissue evidence="2">Muscle</tissue>
    </source>
</reference>
<comment type="caution">
    <text evidence="2">The sequence shown here is derived from an EMBL/GenBank/DDBJ whole genome shotgun (WGS) entry which is preliminary data.</text>
</comment>
<proteinExistence type="predicted"/>